<accession>A0A0A9EG38</accession>
<proteinExistence type="predicted"/>
<dbReference type="AlphaFoldDB" id="A0A0A9EG38"/>
<dbReference type="EMBL" id="GBRH01198864">
    <property type="protein sequence ID" value="JAD99031.1"/>
    <property type="molecule type" value="Transcribed_RNA"/>
</dbReference>
<organism evidence="1">
    <name type="scientific">Arundo donax</name>
    <name type="common">Giant reed</name>
    <name type="synonym">Donax arundinaceus</name>
    <dbReference type="NCBI Taxonomy" id="35708"/>
    <lineage>
        <taxon>Eukaryota</taxon>
        <taxon>Viridiplantae</taxon>
        <taxon>Streptophyta</taxon>
        <taxon>Embryophyta</taxon>
        <taxon>Tracheophyta</taxon>
        <taxon>Spermatophyta</taxon>
        <taxon>Magnoliopsida</taxon>
        <taxon>Liliopsida</taxon>
        <taxon>Poales</taxon>
        <taxon>Poaceae</taxon>
        <taxon>PACMAD clade</taxon>
        <taxon>Arundinoideae</taxon>
        <taxon>Arundineae</taxon>
        <taxon>Arundo</taxon>
    </lineage>
</organism>
<reference evidence="1" key="1">
    <citation type="submission" date="2014-09" db="EMBL/GenBank/DDBJ databases">
        <authorList>
            <person name="Magalhaes I.L.F."/>
            <person name="Oliveira U."/>
            <person name="Santos F.R."/>
            <person name="Vidigal T.H.D.A."/>
            <person name="Brescovit A.D."/>
            <person name="Santos A.J."/>
        </authorList>
    </citation>
    <scope>NUCLEOTIDE SEQUENCE</scope>
    <source>
        <tissue evidence="1">Shoot tissue taken approximately 20 cm above the soil surface</tissue>
    </source>
</reference>
<protein>
    <submittedName>
        <fullName evidence="1">Uncharacterized protein</fullName>
    </submittedName>
</protein>
<sequence length="17" mass="1929">MLLCLTLSSGLLSHFYM</sequence>
<name>A0A0A9EG38_ARUDO</name>
<reference evidence="1" key="2">
    <citation type="journal article" date="2015" name="Data Brief">
        <title>Shoot transcriptome of the giant reed, Arundo donax.</title>
        <authorList>
            <person name="Barrero R.A."/>
            <person name="Guerrero F.D."/>
            <person name="Moolhuijzen P."/>
            <person name="Goolsby J.A."/>
            <person name="Tidwell J."/>
            <person name="Bellgard S.E."/>
            <person name="Bellgard M.I."/>
        </authorList>
    </citation>
    <scope>NUCLEOTIDE SEQUENCE</scope>
    <source>
        <tissue evidence="1">Shoot tissue taken approximately 20 cm above the soil surface</tissue>
    </source>
</reference>
<evidence type="ECO:0000313" key="1">
    <source>
        <dbReference type="EMBL" id="JAD99031.1"/>
    </source>
</evidence>